<dbReference type="RefSeq" id="WP_268778850.1">
    <property type="nucleotide sequence ID" value="NZ_JAPRAT010000003.1"/>
</dbReference>
<comment type="caution">
    <text evidence="1">The sequence shown here is derived from an EMBL/GenBank/DDBJ whole genome shotgun (WGS) entry which is preliminary data.</text>
</comment>
<evidence type="ECO:0008006" key="3">
    <source>
        <dbReference type="Google" id="ProtNLM"/>
    </source>
</evidence>
<keyword evidence="2" id="KW-1185">Reference proteome</keyword>
<dbReference type="EMBL" id="JAPRAT010000003">
    <property type="protein sequence ID" value="MCZ0702081.1"/>
    <property type="molecule type" value="Genomic_DNA"/>
</dbReference>
<dbReference type="Proteomes" id="UP001084197">
    <property type="component" value="Unassembled WGS sequence"/>
</dbReference>
<proteinExistence type="predicted"/>
<reference evidence="1" key="1">
    <citation type="submission" date="2022-11" db="EMBL/GenBank/DDBJ databases">
        <title>WGS of Natronobacillus azotifigens 24KS-1, an anaerobic diazotrophic haloalkaliphile from soda-rich habitats.</title>
        <authorList>
            <person name="Sorokin D.Y."/>
            <person name="Merkel A.Y."/>
        </authorList>
    </citation>
    <scope>NUCLEOTIDE SEQUENCE</scope>
    <source>
        <strain evidence="1">24KS-1</strain>
    </source>
</reference>
<evidence type="ECO:0000313" key="2">
    <source>
        <dbReference type="Proteomes" id="UP001084197"/>
    </source>
</evidence>
<evidence type="ECO:0000313" key="1">
    <source>
        <dbReference type="EMBL" id="MCZ0702081.1"/>
    </source>
</evidence>
<dbReference type="AlphaFoldDB" id="A0A9J6R9Z2"/>
<sequence length="164" mass="18496">MKNLMIILCIGFLLVGCQAIEEIPEGYYDYPRDDVEAAIATLSFDPNIPQFVPFPVEFIVSDRYHLTGTDQEAMDISFYSRQNDLLIYQVVDGETDQLINGEAVEIDSSITGAYADNDFAKTLLWKEDGLTYLLIFRSGIFDTEEVTTQVTKSDLIKVAQSFHS</sequence>
<protein>
    <recommendedName>
        <fullName evidence="3">DUF4367 domain-containing protein</fullName>
    </recommendedName>
</protein>
<gene>
    <name evidence="1" type="ORF">OWO01_02510</name>
</gene>
<name>A0A9J6R9Z2_9BACI</name>
<organism evidence="1 2">
    <name type="scientific">Natronobacillus azotifigens</name>
    <dbReference type="NCBI Taxonomy" id="472978"/>
    <lineage>
        <taxon>Bacteria</taxon>
        <taxon>Bacillati</taxon>
        <taxon>Bacillota</taxon>
        <taxon>Bacilli</taxon>
        <taxon>Bacillales</taxon>
        <taxon>Bacillaceae</taxon>
        <taxon>Natronobacillus</taxon>
    </lineage>
</organism>
<accession>A0A9J6R9Z2</accession>
<dbReference type="PROSITE" id="PS51257">
    <property type="entry name" value="PROKAR_LIPOPROTEIN"/>
    <property type="match status" value="1"/>
</dbReference>